<dbReference type="Proteomes" id="UP000235464">
    <property type="component" value="Chromosome I"/>
</dbReference>
<dbReference type="GO" id="GO:0005506">
    <property type="term" value="F:iron ion binding"/>
    <property type="evidence" value="ECO:0007669"/>
    <property type="project" value="InterPro"/>
</dbReference>
<dbReference type="EMBL" id="LT963352">
    <property type="protein sequence ID" value="SOR80673.1"/>
    <property type="molecule type" value="Genomic_DNA"/>
</dbReference>
<dbReference type="GO" id="GO:0016702">
    <property type="term" value="F:oxidoreductase activity, acting on single donors with incorporation of molecular oxygen, incorporation of two atoms of oxygen"/>
    <property type="evidence" value="ECO:0007669"/>
    <property type="project" value="InterPro"/>
</dbReference>
<name>A0A2N9BBD3_STRCX</name>
<gene>
    <name evidence="2" type="ORF">SCNRRL3882_4128</name>
</gene>
<accession>A0A2N9BBD3</accession>
<proteinExistence type="predicted"/>
<keyword evidence="2" id="KW-0223">Dioxygenase</keyword>
<dbReference type="AlphaFoldDB" id="A0A2N9BBD3"/>
<reference evidence="3" key="1">
    <citation type="submission" date="2017-11" db="EMBL/GenBank/DDBJ databases">
        <authorList>
            <person name="Wibberg D."/>
        </authorList>
    </citation>
    <scope>NUCLEOTIDE SEQUENCE [LARGE SCALE GENOMIC DNA]</scope>
</reference>
<dbReference type="Gene3D" id="2.60.130.10">
    <property type="entry name" value="Aromatic compound dioxygenase"/>
    <property type="match status" value="1"/>
</dbReference>
<evidence type="ECO:0000256" key="1">
    <source>
        <dbReference type="SAM" id="MobiDB-lite"/>
    </source>
</evidence>
<keyword evidence="3" id="KW-1185">Reference proteome</keyword>
<evidence type="ECO:0000313" key="3">
    <source>
        <dbReference type="Proteomes" id="UP000235464"/>
    </source>
</evidence>
<dbReference type="InterPro" id="IPR015889">
    <property type="entry name" value="Intradiol_dOase_core"/>
</dbReference>
<dbReference type="PROSITE" id="PS51318">
    <property type="entry name" value="TAT"/>
    <property type="match status" value="1"/>
</dbReference>
<feature type="region of interest" description="Disordered" evidence="1">
    <location>
        <begin position="80"/>
        <end position="110"/>
    </location>
</feature>
<dbReference type="SUPFAM" id="SSF49482">
    <property type="entry name" value="Aromatic compound dioxygenase"/>
    <property type="match status" value="1"/>
</dbReference>
<organism evidence="2 3">
    <name type="scientific">Streptomyces chartreusis NRRL 3882</name>
    <dbReference type="NCBI Taxonomy" id="1079985"/>
    <lineage>
        <taxon>Bacteria</taxon>
        <taxon>Bacillati</taxon>
        <taxon>Actinomycetota</taxon>
        <taxon>Actinomycetes</taxon>
        <taxon>Kitasatosporales</taxon>
        <taxon>Streptomycetaceae</taxon>
        <taxon>Streptomyces</taxon>
    </lineage>
</organism>
<dbReference type="InterPro" id="IPR006311">
    <property type="entry name" value="TAT_signal"/>
</dbReference>
<evidence type="ECO:0000313" key="2">
    <source>
        <dbReference type="EMBL" id="SOR80673.1"/>
    </source>
</evidence>
<protein>
    <submittedName>
        <fullName evidence="2">Protocatechuate 3,4-dioxygenase beta subunit</fullName>
    </submittedName>
</protein>
<sequence length="110" mass="10941">MTGNHWNTSLTRRRALVVAGGTVAAGGLAATGYQLVRKAITEGKSGVPLTLRLTVVDATDGCTPVPGAADGLLTLEPVHEKDPSKGYKGSLTLGIDPDAENTGAGSGGGG</sequence>
<dbReference type="RefSeq" id="WP_010032898.1">
    <property type="nucleotide sequence ID" value="NZ_LT962942.1"/>
</dbReference>
<keyword evidence="2" id="KW-0560">Oxidoreductase</keyword>